<name>A0AAV0PYM8_9ROSI</name>
<dbReference type="AlphaFoldDB" id="A0AAV0PYM8"/>
<evidence type="ECO:0000313" key="2">
    <source>
        <dbReference type="Proteomes" id="UP001154282"/>
    </source>
</evidence>
<reference evidence="1" key="1">
    <citation type="submission" date="2022-08" db="EMBL/GenBank/DDBJ databases">
        <authorList>
            <person name="Gutierrez-Valencia J."/>
        </authorList>
    </citation>
    <scope>NUCLEOTIDE SEQUENCE</scope>
</reference>
<evidence type="ECO:0000313" key="1">
    <source>
        <dbReference type="EMBL" id="CAI0475253.1"/>
    </source>
</evidence>
<sequence length="50" mass="5971">MFSGSEIWRSWRMMSMKRRKPKDWSLPTLSWRGGWPGKWRSPFARGTGGR</sequence>
<accession>A0AAV0PYM8</accession>
<protein>
    <submittedName>
        <fullName evidence="1">Uncharacterized protein</fullName>
    </submittedName>
</protein>
<proteinExistence type="predicted"/>
<keyword evidence="2" id="KW-1185">Reference proteome</keyword>
<organism evidence="1 2">
    <name type="scientific">Linum tenue</name>
    <dbReference type="NCBI Taxonomy" id="586396"/>
    <lineage>
        <taxon>Eukaryota</taxon>
        <taxon>Viridiplantae</taxon>
        <taxon>Streptophyta</taxon>
        <taxon>Embryophyta</taxon>
        <taxon>Tracheophyta</taxon>
        <taxon>Spermatophyta</taxon>
        <taxon>Magnoliopsida</taxon>
        <taxon>eudicotyledons</taxon>
        <taxon>Gunneridae</taxon>
        <taxon>Pentapetalae</taxon>
        <taxon>rosids</taxon>
        <taxon>fabids</taxon>
        <taxon>Malpighiales</taxon>
        <taxon>Linaceae</taxon>
        <taxon>Linum</taxon>
    </lineage>
</organism>
<dbReference type="EMBL" id="CAMGYJ010000009">
    <property type="protein sequence ID" value="CAI0475253.1"/>
    <property type="molecule type" value="Genomic_DNA"/>
</dbReference>
<dbReference type="Proteomes" id="UP001154282">
    <property type="component" value="Unassembled WGS sequence"/>
</dbReference>
<comment type="caution">
    <text evidence="1">The sequence shown here is derived from an EMBL/GenBank/DDBJ whole genome shotgun (WGS) entry which is preliminary data.</text>
</comment>
<gene>
    <name evidence="1" type="ORF">LITE_LOCUS40360</name>
</gene>